<name>A0A8J6TM33_9BACT</name>
<evidence type="ECO:0000256" key="3">
    <source>
        <dbReference type="ARBA" id="ARBA00022475"/>
    </source>
</evidence>
<dbReference type="PROSITE" id="PS50125">
    <property type="entry name" value="GUANYLATE_CYCLASE_2"/>
    <property type="match status" value="1"/>
</dbReference>
<evidence type="ECO:0000256" key="5">
    <source>
        <dbReference type="ARBA" id="ARBA00022989"/>
    </source>
</evidence>
<feature type="transmembrane region" description="Helical" evidence="7">
    <location>
        <begin position="212"/>
        <end position="232"/>
    </location>
</feature>
<sequence length="502" mass="54695">MLGNVHLDPDPDGIYRRVKLFGVFDGKVLPSLGLGTYLAANPQGRIRIDYNKLDIGGTIVPIDRQGNAVLRYRGPSGTHKAYSAAAILQSEIRMLSGETPTIVEKDAFKDKYVLFGFSAPGLYDLRSAPVSGVYPGVEIQATMLDNFISEDFMQTVPSGLIVVLVIILALAGAAGVSIFSSVTGSVAIGAISVTLPVLLALGAYVAGFWLPLVVQEVAAVVSIVLALVVNYATEGRQKRFIKSAFKQYLSPEVIEQLIQQPERLKLGGERRVLSIFFSDLQGFTSISEGLLPEELTALLNDYLSAMTDIIYEEGGTVDKYEGDAIIAFWNAPLEVSGHAVRAVRAALRCQARLAQMRPEFKDRIGKDMFMRIGINTGPAVVGNMGSHNRFNYTMLGDAVNLAARLEGVNKQFGTYTIISRSTRDMLAGVFSARELSRVAVVGRKEPVTVFEPMFLEEYEVRKDIFETFAQGLALFYEGDFSKALKIFSAIHDLDSAAAAYLC</sequence>
<dbReference type="GO" id="GO:0030313">
    <property type="term" value="C:cell envelope"/>
    <property type="evidence" value="ECO:0007669"/>
    <property type="project" value="UniProtKB-SubCell"/>
</dbReference>
<reference evidence="9 10" key="1">
    <citation type="submission" date="2020-08" db="EMBL/GenBank/DDBJ databases">
        <title>Bridging the membrane lipid divide: bacteria of the FCB group superphylum have the potential to synthesize archaeal ether lipids.</title>
        <authorList>
            <person name="Villanueva L."/>
            <person name="Von Meijenfeldt F.A.B."/>
            <person name="Westbye A.B."/>
            <person name="Yadav S."/>
            <person name="Hopmans E.C."/>
            <person name="Dutilh B.E."/>
            <person name="Sinninghe Damste J.S."/>
        </authorList>
    </citation>
    <scope>NUCLEOTIDE SEQUENCE [LARGE SCALE GENOMIC DNA]</scope>
    <source>
        <strain evidence="9">NIOZ-UU30</strain>
    </source>
</reference>
<evidence type="ECO:0000256" key="7">
    <source>
        <dbReference type="SAM" id="Phobius"/>
    </source>
</evidence>
<feature type="transmembrane region" description="Helical" evidence="7">
    <location>
        <begin position="159"/>
        <end position="179"/>
    </location>
</feature>
<dbReference type="InterPro" id="IPR029787">
    <property type="entry name" value="Nucleotide_cyclase"/>
</dbReference>
<evidence type="ECO:0000256" key="2">
    <source>
        <dbReference type="ARBA" id="ARBA00005381"/>
    </source>
</evidence>
<keyword evidence="4 7" id="KW-0812">Transmembrane</keyword>
<dbReference type="PANTHER" id="PTHR43081">
    <property type="entry name" value="ADENYLATE CYCLASE, TERMINAL-DIFFERENTIATION SPECIFIC-RELATED"/>
    <property type="match status" value="1"/>
</dbReference>
<feature type="domain" description="Guanylate cyclase" evidence="8">
    <location>
        <begin position="274"/>
        <end position="406"/>
    </location>
</feature>
<dbReference type="GO" id="GO:0004016">
    <property type="term" value="F:adenylate cyclase activity"/>
    <property type="evidence" value="ECO:0007669"/>
    <property type="project" value="UniProtKB-ARBA"/>
</dbReference>
<dbReference type="Proteomes" id="UP000603434">
    <property type="component" value="Unassembled WGS sequence"/>
</dbReference>
<dbReference type="InterPro" id="IPR050697">
    <property type="entry name" value="Adenylyl/Guanylyl_Cyclase_3/4"/>
</dbReference>
<keyword evidence="6 7" id="KW-0472">Membrane</keyword>
<dbReference type="SMART" id="SM00044">
    <property type="entry name" value="CYCc"/>
    <property type="match status" value="1"/>
</dbReference>
<dbReference type="CDD" id="cd07302">
    <property type="entry name" value="CHD"/>
    <property type="match status" value="1"/>
</dbReference>
<evidence type="ECO:0000256" key="6">
    <source>
        <dbReference type="ARBA" id="ARBA00023136"/>
    </source>
</evidence>
<evidence type="ECO:0000256" key="4">
    <source>
        <dbReference type="ARBA" id="ARBA00022692"/>
    </source>
</evidence>
<dbReference type="InterPro" id="IPR007890">
    <property type="entry name" value="CHASE2"/>
</dbReference>
<keyword evidence="3" id="KW-1003">Cell membrane</keyword>
<evidence type="ECO:0000256" key="1">
    <source>
        <dbReference type="ARBA" id="ARBA00004196"/>
    </source>
</evidence>
<comment type="similarity">
    <text evidence="2">Belongs to the adenylyl cyclase class-3 family.</text>
</comment>
<dbReference type="FunFam" id="3.30.70.1230:FF:000016">
    <property type="entry name" value="Adenylate/guanylate cyclase domain-containing protein"/>
    <property type="match status" value="1"/>
</dbReference>
<evidence type="ECO:0000313" key="9">
    <source>
        <dbReference type="EMBL" id="MBC8361689.1"/>
    </source>
</evidence>
<dbReference type="EMBL" id="JACNJH010000145">
    <property type="protein sequence ID" value="MBC8361689.1"/>
    <property type="molecule type" value="Genomic_DNA"/>
</dbReference>
<comment type="subcellular location">
    <subcellularLocation>
        <location evidence="1">Cell envelope</location>
    </subcellularLocation>
</comment>
<protein>
    <submittedName>
        <fullName evidence="9">Adenylate/guanylate cyclase domain-containing protein</fullName>
    </submittedName>
</protein>
<dbReference type="Pfam" id="PF00211">
    <property type="entry name" value="Guanylate_cyc"/>
    <property type="match status" value="1"/>
</dbReference>
<proteinExistence type="inferred from homology"/>
<gene>
    <name evidence="9" type="ORF">H8E23_09840</name>
</gene>
<keyword evidence="5 7" id="KW-1133">Transmembrane helix</keyword>
<dbReference type="Gene3D" id="3.30.70.1230">
    <property type="entry name" value="Nucleotide cyclase"/>
    <property type="match status" value="1"/>
</dbReference>
<evidence type="ECO:0000259" key="8">
    <source>
        <dbReference type="PROSITE" id="PS50125"/>
    </source>
</evidence>
<dbReference type="InterPro" id="IPR001054">
    <property type="entry name" value="A/G_cyclase"/>
</dbReference>
<evidence type="ECO:0000313" key="10">
    <source>
        <dbReference type="Proteomes" id="UP000603434"/>
    </source>
</evidence>
<dbReference type="SUPFAM" id="SSF55073">
    <property type="entry name" value="Nucleotide cyclase"/>
    <property type="match status" value="1"/>
</dbReference>
<dbReference type="PANTHER" id="PTHR43081:SF1">
    <property type="entry name" value="ADENYLATE CYCLASE, TERMINAL-DIFFERENTIATION SPECIFIC"/>
    <property type="match status" value="1"/>
</dbReference>
<accession>A0A8J6TM33</accession>
<feature type="transmembrane region" description="Helical" evidence="7">
    <location>
        <begin position="186"/>
        <end position="206"/>
    </location>
</feature>
<dbReference type="GO" id="GO:0035556">
    <property type="term" value="P:intracellular signal transduction"/>
    <property type="evidence" value="ECO:0007669"/>
    <property type="project" value="InterPro"/>
</dbReference>
<comment type="caution">
    <text evidence="9">The sequence shown here is derived from an EMBL/GenBank/DDBJ whole genome shotgun (WGS) entry which is preliminary data.</text>
</comment>
<dbReference type="GO" id="GO:0006171">
    <property type="term" value="P:cAMP biosynthetic process"/>
    <property type="evidence" value="ECO:0007669"/>
    <property type="project" value="TreeGrafter"/>
</dbReference>
<dbReference type="Pfam" id="PF05226">
    <property type="entry name" value="CHASE2"/>
    <property type="match status" value="1"/>
</dbReference>
<dbReference type="AlphaFoldDB" id="A0A8J6TM33"/>
<organism evidence="9 10">
    <name type="scientific">Candidatus Desulfatibia profunda</name>
    <dbReference type="NCBI Taxonomy" id="2841695"/>
    <lineage>
        <taxon>Bacteria</taxon>
        <taxon>Pseudomonadati</taxon>
        <taxon>Thermodesulfobacteriota</taxon>
        <taxon>Desulfobacteria</taxon>
        <taxon>Desulfobacterales</taxon>
        <taxon>Desulfobacterales incertae sedis</taxon>
        <taxon>Candidatus Desulfatibia</taxon>
    </lineage>
</organism>